<dbReference type="EMBL" id="JAOQJV010000002">
    <property type="protein sequence ID" value="MCU6699193.1"/>
    <property type="molecule type" value="Genomic_DNA"/>
</dbReference>
<sequence length="111" mass="12388">MYTITLANGKKLTGLDMNGTNYVSKEKVDETIFKDNLSTMKVSDGETETTYTDMVFIQQMEWADGTFYLAFREKTKEEKLVAALNATSNSITDVQVALAEVYEMVLGGNYG</sequence>
<keyword evidence="2" id="KW-1185">Reference proteome</keyword>
<evidence type="ECO:0000313" key="1">
    <source>
        <dbReference type="EMBL" id="MCU6699193.1"/>
    </source>
</evidence>
<dbReference type="RefSeq" id="WP_055304172.1">
    <property type="nucleotide sequence ID" value="NZ_JAOQJV010000002.1"/>
</dbReference>
<organism evidence="1 2">
    <name type="scientific">Dorea ammoniilytica</name>
    <dbReference type="NCBI Taxonomy" id="2981788"/>
    <lineage>
        <taxon>Bacteria</taxon>
        <taxon>Bacillati</taxon>
        <taxon>Bacillota</taxon>
        <taxon>Clostridia</taxon>
        <taxon>Lachnospirales</taxon>
        <taxon>Lachnospiraceae</taxon>
        <taxon>Dorea</taxon>
    </lineage>
</organism>
<proteinExistence type="predicted"/>
<name>A0ABT2S3W9_9FIRM</name>
<dbReference type="Proteomes" id="UP001207605">
    <property type="component" value="Unassembled WGS sequence"/>
</dbReference>
<comment type="caution">
    <text evidence="1">The sequence shown here is derived from an EMBL/GenBank/DDBJ whole genome shotgun (WGS) entry which is preliminary data.</text>
</comment>
<protein>
    <submittedName>
        <fullName evidence="1">Uncharacterized protein</fullName>
    </submittedName>
</protein>
<evidence type="ECO:0000313" key="2">
    <source>
        <dbReference type="Proteomes" id="UP001207605"/>
    </source>
</evidence>
<reference evidence="1 2" key="1">
    <citation type="journal article" date="2021" name="ISME Commun">
        <title>Automated analysis of genomic sequences facilitates high-throughput and comprehensive description of bacteria.</title>
        <authorList>
            <person name="Hitch T.C.A."/>
        </authorList>
    </citation>
    <scope>NUCLEOTIDE SEQUENCE [LARGE SCALE GENOMIC DNA]</scope>
    <source>
        <strain evidence="1 2">Sanger_02</strain>
    </source>
</reference>
<gene>
    <name evidence="1" type="ORF">OCV65_02925</name>
</gene>
<accession>A0ABT2S3W9</accession>